<keyword evidence="4" id="KW-1185">Reference proteome</keyword>
<keyword evidence="2" id="KW-0472">Membrane</keyword>
<name>A0A6B0SF64_9EURY</name>
<proteinExistence type="predicted"/>
<evidence type="ECO:0000256" key="2">
    <source>
        <dbReference type="SAM" id="Phobius"/>
    </source>
</evidence>
<feature type="transmembrane region" description="Helical" evidence="2">
    <location>
        <begin position="51"/>
        <end position="69"/>
    </location>
</feature>
<dbReference type="RefSeq" id="WP_159524859.1">
    <property type="nucleotide sequence ID" value="NZ_WUUU01000003.1"/>
</dbReference>
<reference evidence="3 4" key="1">
    <citation type="submission" date="2019-12" db="EMBL/GenBank/DDBJ databases">
        <title>Isolation and characterization of three novel carbon monoxide-oxidizing members of Halobacteria from salione crusts and soils.</title>
        <authorList>
            <person name="Myers M.R."/>
            <person name="King G.M."/>
        </authorList>
    </citation>
    <scope>NUCLEOTIDE SEQUENCE [LARGE SCALE GENOMIC DNA]</scope>
    <source>
        <strain evidence="3 4">PCN9</strain>
    </source>
</reference>
<sequence length="93" mass="9672">MVSKITIFEPHFDDAQFGPSVMDSEAASESAEPDDKAVDAEGSRGPSAGRAVFVLGALAAGLLAGLAAVRRARRADPESVEIEERTADEIAAE</sequence>
<evidence type="ECO:0000256" key="1">
    <source>
        <dbReference type="SAM" id="MobiDB-lite"/>
    </source>
</evidence>
<feature type="region of interest" description="Disordered" evidence="1">
    <location>
        <begin position="73"/>
        <end position="93"/>
    </location>
</feature>
<dbReference type="AlphaFoldDB" id="A0A6B0SF64"/>
<feature type="compositionally biased region" description="Basic and acidic residues" evidence="1">
    <location>
        <begin position="74"/>
        <end position="93"/>
    </location>
</feature>
<evidence type="ECO:0000313" key="4">
    <source>
        <dbReference type="Proteomes" id="UP000471521"/>
    </source>
</evidence>
<keyword evidence="2" id="KW-0812">Transmembrane</keyword>
<protein>
    <submittedName>
        <fullName evidence="3">Uncharacterized protein</fullName>
    </submittedName>
</protein>
<feature type="region of interest" description="Disordered" evidence="1">
    <location>
        <begin position="16"/>
        <end position="46"/>
    </location>
</feature>
<comment type="caution">
    <text evidence="3">The sequence shown here is derived from an EMBL/GenBank/DDBJ whole genome shotgun (WGS) entry which is preliminary data.</text>
</comment>
<feature type="compositionally biased region" description="Basic and acidic residues" evidence="1">
    <location>
        <begin position="33"/>
        <end position="42"/>
    </location>
</feature>
<gene>
    <name evidence="3" type="ORF">GRX66_01110</name>
</gene>
<keyword evidence="2" id="KW-1133">Transmembrane helix</keyword>
<organism evidence="3 4">
    <name type="scientific">Halobacterium bonnevillei</name>
    <dbReference type="NCBI Taxonomy" id="2692200"/>
    <lineage>
        <taxon>Archaea</taxon>
        <taxon>Methanobacteriati</taxon>
        <taxon>Methanobacteriota</taxon>
        <taxon>Stenosarchaea group</taxon>
        <taxon>Halobacteria</taxon>
        <taxon>Halobacteriales</taxon>
        <taxon>Halobacteriaceae</taxon>
        <taxon>Halobacterium</taxon>
    </lineage>
</organism>
<accession>A0A6B0SF64</accession>
<dbReference type="Proteomes" id="UP000471521">
    <property type="component" value="Unassembled WGS sequence"/>
</dbReference>
<dbReference type="EMBL" id="WUUU01000003">
    <property type="protein sequence ID" value="MXR19266.1"/>
    <property type="molecule type" value="Genomic_DNA"/>
</dbReference>
<evidence type="ECO:0000313" key="3">
    <source>
        <dbReference type="EMBL" id="MXR19266.1"/>
    </source>
</evidence>